<dbReference type="Gene3D" id="3.40.50.1820">
    <property type="entry name" value="alpha/beta hydrolase"/>
    <property type="match status" value="1"/>
</dbReference>
<evidence type="ECO:0000256" key="1">
    <source>
        <dbReference type="SAM" id="MobiDB-lite"/>
    </source>
</evidence>
<keyword evidence="4" id="KW-1185">Reference proteome</keyword>
<dbReference type="AlphaFoldDB" id="A0AAD4LEM4"/>
<dbReference type="InterPro" id="IPR000073">
    <property type="entry name" value="AB_hydrolase_1"/>
</dbReference>
<name>A0AAD4LEM4_9AGAM</name>
<dbReference type="Proteomes" id="UP001201163">
    <property type="component" value="Unassembled WGS sequence"/>
</dbReference>
<proteinExistence type="predicted"/>
<gene>
    <name evidence="3" type="ORF">EDB92DRAFT_1935206</name>
</gene>
<dbReference type="InterPro" id="IPR029058">
    <property type="entry name" value="AB_hydrolase_fold"/>
</dbReference>
<evidence type="ECO:0000313" key="4">
    <source>
        <dbReference type="Proteomes" id="UP001201163"/>
    </source>
</evidence>
<organism evidence="3 4">
    <name type="scientific">Lactarius akahatsu</name>
    <dbReference type="NCBI Taxonomy" id="416441"/>
    <lineage>
        <taxon>Eukaryota</taxon>
        <taxon>Fungi</taxon>
        <taxon>Dikarya</taxon>
        <taxon>Basidiomycota</taxon>
        <taxon>Agaricomycotina</taxon>
        <taxon>Agaricomycetes</taxon>
        <taxon>Russulales</taxon>
        <taxon>Russulaceae</taxon>
        <taxon>Lactarius</taxon>
    </lineage>
</organism>
<dbReference type="Pfam" id="PF12697">
    <property type="entry name" value="Abhydrolase_6"/>
    <property type="match status" value="1"/>
</dbReference>
<dbReference type="SUPFAM" id="SSF53474">
    <property type="entry name" value="alpha/beta-Hydrolases"/>
    <property type="match status" value="1"/>
</dbReference>
<evidence type="ECO:0000259" key="2">
    <source>
        <dbReference type="Pfam" id="PF12697"/>
    </source>
</evidence>
<dbReference type="EMBL" id="JAKELL010000029">
    <property type="protein sequence ID" value="KAH8990811.1"/>
    <property type="molecule type" value="Genomic_DNA"/>
</dbReference>
<protein>
    <submittedName>
        <fullName evidence="3">Alpha beta-hydrolase</fullName>
    </submittedName>
</protein>
<feature type="region of interest" description="Disordered" evidence="1">
    <location>
        <begin position="1"/>
        <end position="20"/>
    </location>
</feature>
<evidence type="ECO:0000313" key="3">
    <source>
        <dbReference type="EMBL" id="KAH8990811.1"/>
    </source>
</evidence>
<sequence>MPHRTIPRPSQPPRSVERVKPSLLFPLQEPPQPLEYPALPCPPRDRDFTSAYTITTHIIPAAFPRVSQFVPLPPVPEHETRDERSARVERYASEFLALQTQHAPDKSEPQPTVLWSVLNRYVRADTSSGTGLTLLLLHANGLHKETFEPTLRHLFEAMDNEKRYQIDEIWALDAVQHGDSGLVNAQNLGSLFIWHDHARDILNFILHFLPEEVTHSGLPTNLPRVPPEASEARKRLGFASRKLVVIGHSIGGCAAALAAYSVPTPFSGLILVDPVIRPTLIVGTHRIQQYVIGALSRRSVWQSRDEAHSLLSKSPFFGSWDPDVLRSYVEYALVEDASGQVRLKCTNLLRIQEAVVFADGTRGIEAWSTLPYLDEGISVKWLVPPSETSVLGSYEMMQETIWSRPENASNSLISTATHLVSPDLVTRI</sequence>
<reference evidence="3" key="1">
    <citation type="submission" date="2022-01" db="EMBL/GenBank/DDBJ databases">
        <title>Comparative genomics reveals a dynamic genome evolution in the ectomycorrhizal milk-cap (Lactarius) mushrooms.</title>
        <authorList>
            <consortium name="DOE Joint Genome Institute"/>
            <person name="Lebreton A."/>
            <person name="Tang N."/>
            <person name="Kuo A."/>
            <person name="LaButti K."/>
            <person name="Drula E."/>
            <person name="Barry K."/>
            <person name="Clum A."/>
            <person name="Lipzen A."/>
            <person name="Mousain D."/>
            <person name="Ng V."/>
            <person name="Wang R."/>
            <person name="Wang X."/>
            <person name="Dai Y."/>
            <person name="Henrissat B."/>
            <person name="Grigoriev I.V."/>
            <person name="Guerin-Laguette A."/>
            <person name="Yu F."/>
            <person name="Martin F.M."/>
        </authorList>
    </citation>
    <scope>NUCLEOTIDE SEQUENCE</scope>
    <source>
        <strain evidence="3">QP</strain>
    </source>
</reference>
<feature type="domain" description="AB hydrolase-1" evidence="2">
    <location>
        <begin position="134"/>
        <end position="315"/>
    </location>
</feature>
<comment type="caution">
    <text evidence="3">The sequence shown here is derived from an EMBL/GenBank/DDBJ whole genome shotgun (WGS) entry which is preliminary data.</text>
</comment>
<accession>A0AAD4LEM4</accession>